<sequence length="138" mass="16712">MFISPQYMYMTIVVKYFDRHNLTYITKETISYQLERVNVKCTKSIRISYGHEENKILVNNILMYRNSLFISVYMKDNLLFPNFGFFMNKAPDIYFNIILIDIFDVVNIPILLSYNPTNVRTFYYRLHRFLSRNSMPDR</sequence>
<dbReference type="AlphaFoldDB" id="A0A0C2M266"/>
<name>A0A0C2M266_THEKT</name>
<keyword evidence="1" id="KW-0472">Membrane</keyword>
<proteinExistence type="predicted"/>
<gene>
    <name evidence="2" type="ORF">RF11_05850</name>
</gene>
<evidence type="ECO:0000313" key="2">
    <source>
        <dbReference type="EMBL" id="KII61130.1"/>
    </source>
</evidence>
<comment type="caution">
    <text evidence="2">The sequence shown here is derived from an EMBL/GenBank/DDBJ whole genome shotgun (WGS) entry which is preliminary data.</text>
</comment>
<accession>A0A0C2M266</accession>
<dbReference type="Proteomes" id="UP000031668">
    <property type="component" value="Unassembled WGS sequence"/>
</dbReference>
<keyword evidence="1" id="KW-1133">Transmembrane helix</keyword>
<keyword evidence="3" id="KW-1185">Reference proteome</keyword>
<protein>
    <submittedName>
        <fullName evidence="2">Uncharacterized protein</fullName>
    </submittedName>
</protein>
<organism evidence="2 3">
    <name type="scientific">Thelohanellus kitauei</name>
    <name type="common">Myxosporean</name>
    <dbReference type="NCBI Taxonomy" id="669202"/>
    <lineage>
        <taxon>Eukaryota</taxon>
        <taxon>Metazoa</taxon>
        <taxon>Cnidaria</taxon>
        <taxon>Myxozoa</taxon>
        <taxon>Myxosporea</taxon>
        <taxon>Bivalvulida</taxon>
        <taxon>Platysporina</taxon>
        <taxon>Myxobolidae</taxon>
        <taxon>Thelohanellus</taxon>
    </lineage>
</organism>
<reference evidence="2 3" key="1">
    <citation type="journal article" date="2014" name="Genome Biol. Evol.">
        <title>The genome of the myxosporean Thelohanellus kitauei shows adaptations to nutrient acquisition within its fish host.</title>
        <authorList>
            <person name="Yang Y."/>
            <person name="Xiong J."/>
            <person name="Zhou Z."/>
            <person name="Huo F."/>
            <person name="Miao W."/>
            <person name="Ran C."/>
            <person name="Liu Y."/>
            <person name="Zhang J."/>
            <person name="Feng J."/>
            <person name="Wang M."/>
            <person name="Wang M."/>
            <person name="Wang L."/>
            <person name="Yao B."/>
        </authorList>
    </citation>
    <scope>NUCLEOTIDE SEQUENCE [LARGE SCALE GENOMIC DNA]</scope>
    <source>
        <strain evidence="2">Wuqing</strain>
    </source>
</reference>
<dbReference type="EMBL" id="JWZT01005379">
    <property type="protein sequence ID" value="KII61130.1"/>
    <property type="molecule type" value="Genomic_DNA"/>
</dbReference>
<evidence type="ECO:0000313" key="3">
    <source>
        <dbReference type="Proteomes" id="UP000031668"/>
    </source>
</evidence>
<feature type="transmembrane region" description="Helical" evidence="1">
    <location>
        <begin position="93"/>
        <end position="114"/>
    </location>
</feature>
<keyword evidence="1" id="KW-0812">Transmembrane</keyword>
<evidence type="ECO:0000256" key="1">
    <source>
        <dbReference type="SAM" id="Phobius"/>
    </source>
</evidence>
<feature type="transmembrane region" description="Helical" evidence="1">
    <location>
        <begin position="56"/>
        <end position="73"/>
    </location>
</feature>